<keyword evidence="3" id="KW-1185">Reference proteome</keyword>
<dbReference type="AlphaFoldDB" id="A0A7J5YNI9"/>
<name>A0A7J5YNI9_DISMA</name>
<feature type="region of interest" description="Disordered" evidence="1">
    <location>
        <begin position="101"/>
        <end position="123"/>
    </location>
</feature>
<evidence type="ECO:0000313" key="2">
    <source>
        <dbReference type="EMBL" id="KAF3850319.1"/>
    </source>
</evidence>
<evidence type="ECO:0000256" key="1">
    <source>
        <dbReference type="SAM" id="MobiDB-lite"/>
    </source>
</evidence>
<feature type="compositionally biased region" description="Basic and acidic residues" evidence="1">
    <location>
        <begin position="105"/>
        <end position="114"/>
    </location>
</feature>
<dbReference type="EMBL" id="JAAKFY010000011">
    <property type="protein sequence ID" value="KAF3850319.1"/>
    <property type="molecule type" value="Genomic_DNA"/>
</dbReference>
<proteinExistence type="predicted"/>
<protein>
    <submittedName>
        <fullName evidence="2">Uncharacterized protein</fullName>
    </submittedName>
</protein>
<reference evidence="2 3" key="1">
    <citation type="submission" date="2020-03" db="EMBL/GenBank/DDBJ databases">
        <title>Dissostichus mawsoni Genome sequencing and assembly.</title>
        <authorList>
            <person name="Park H."/>
        </authorList>
    </citation>
    <scope>NUCLEOTIDE SEQUENCE [LARGE SCALE GENOMIC DNA]</scope>
    <source>
        <strain evidence="2">DM0001</strain>
        <tissue evidence="2">Muscle</tissue>
    </source>
</reference>
<organism evidence="2 3">
    <name type="scientific">Dissostichus mawsoni</name>
    <name type="common">Antarctic cod</name>
    <dbReference type="NCBI Taxonomy" id="36200"/>
    <lineage>
        <taxon>Eukaryota</taxon>
        <taxon>Metazoa</taxon>
        <taxon>Chordata</taxon>
        <taxon>Craniata</taxon>
        <taxon>Vertebrata</taxon>
        <taxon>Euteleostomi</taxon>
        <taxon>Actinopterygii</taxon>
        <taxon>Neopterygii</taxon>
        <taxon>Teleostei</taxon>
        <taxon>Neoteleostei</taxon>
        <taxon>Acanthomorphata</taxon>
        <taxon>Eupercaria</taxon>
        <taxon>Perciformes</taxon>
        <taxon>Notothenioidei</taxon>
        <taxon>Nototheniidae</taxon>
        <taxon>Dissostichus</taxon>
    </lineage>
</organism>
<accession>A0A7J5YNI9</accession>
<sequence>MVAMTKALESVVARVMRVRVTARPDWSARFEEESFLWRVKFVEEKFHRSLAFSISVSIQTPSSGPPSPSPLVSPGENSSSIFISIQTHFCLLLLILLSPPLSPSRNREEEERRGGRALSIIHS</sequence>
<comment type="caution">
    <text evidence="2">The sequence shown here is derived from an EMBL/GenBank/DDBJ whole genome shotgun (WGS) entry which is preliminary data.</text>
</comment>
<dbReference type="Proteomes" id="UP000518266">
    <property type="component" value="Unassembled WGS sequence"/>
</dbReference>
<evidence type="ECO:0000313" key="3">
    <source>
        <dbReference type="Proteomes" id="UP000518266"/>
    </source>
</evidence>
<gene>
    <name evidence="2" type="ORF">F7725_020038</name>
</gene>